<dbReference type="WBParaSite" id="BXY_1702600.1">
    <property type="protein sequence ID" value="BXY_1702600.1"/>
    <property type="gene ID" value="BXY_1702600"/>
</dbReference>
<dbReference type="AlphaFoldDB" id="A0A1I7SVF0"/>
<evidence type="ECO:0000256" key="1">
    <source>
        <dbReference type="SAM" id="MobiDB-lite"/>
    </source>
</evidence>
<protein>
    <submittedName>
        <fullName evidence="4">C2H2-type domain-containing protein</fullName>
    </submittedName>
</protein>
<evidence type="ECO:0000313" key="3">
    <source>
        <dbReference type="Proteomes" id="UP000095284"/>
    </source>
</evidence>
<evidence type="ECO:0000313" key="4">
    <source>
        <dbReference type="WBParaSite" id="BXY_1702600.1"/>
    </source>
</evidence>
<dbReference type="Proteomes" id="UP000095284">
    <property type="component" value="Unplaced"/>
</dbReference>
<feature type="region of interest" description="Disordered" evidence="1">
    <location>
        <begin position="1"/>
        <end position="31"/>
    </location>
</feature>
<accession>A0A1I7SVF0</accession>
<name>A0A1I7SVF0_BURXY</name>
<evidence type="ECO:0000259" key="2">
    <source>
        <dbReference type="PROSITE" id="PS00028"/>
    </source>
</evidence>
<dbReference type="InterPro" id="IPR013087">
    <property type="entry name" value="Znf_C2H2_type"/>
</dbReference>
<dbReference type="PROSITE" id="PS00028">
    <property type="entry name" value="ZINC_FINGER_C2H2_1"/>
    <property type="match status" value="1"/>
</dbReference>
<feature type="compositionally biased region" description="Basic and acidic residues" evidence="1">
    <location>
        <begin position="11"/>
        <end position="23"/>
    </location>
</feature>
<proteinExistence type="predicted"/>
<organism evidence="3 4">
    <name type="scientific">Bursaphelenchus xylophilus</name>
    <name type="common">Pinewood nematode worm</name>
    <name type="synonym">Aphelenchoides xylophilus</name>
    <dbReference type="NCBI Taxonomy" id="6326"/>
    <lineage>
        <taxon>Eukaryota</taxon>
        <taxon>Metazoa</taxon>
        <taxon>Ecdysozoa</taxon>
        <taxon>Nematoda</taxon>
        <taxon>Chromadorea</taxon>
        <taxon>Rhabditida</taxon>
        <taxon>Tylenchina</taxon>
        <taxon>Tylenchomorpha</taxon>
        <taxon>Aphelenchoidea</taxon>
        <taxon>Aphelenchoididae</taxon>
        <taxon>Bursaphelenchus</taxon>
    </lineage>
</organism>
<reference evidence="4" key="1">
    <citation type="submission" date="2016-11" db="UniProtKB">
        <authorList>
            <consortium name="WormBaseParasite"/>
        </authorList>
    </citation>
    <scope>IDENTIFICATION</scope>
</reference>
<sequence>MKLAQLLSDGPMKKVEAKTKTESSENPTPPSEALLAIGGCRRCEKTFTERLELIHHFVDHFPTIFYSFETKSSNPQLLTLLSECVKNSEKEEKLEPSEDQEDLPYHMCPHCCLTFLETHCFEDHLASHLNTLKNTQKPEHIERPESLLNSNPYFKALSKEPCRKRRSRSSKTLKSSYTKKEKGFNNDNAFKMMVDLSNKLLQQLMGQDENTQQLLQMMQGAEKPVNIDHSAT</sequence>
<feature type="domain" description="C2H2-type" evidence="2">
    <location>
        <begin position="40"/>
        <end position="60"/>
    </location>
</feature>